<organism evidence="8 9">
    <name type="scientific">Maudiozyma humilis</name>
    <name type="common">Sour dough yeast</name>
    <name type="synonym">Kazachstania humilis</name>
    <dbReference type="NCBI Taxonomy" id="51915"/>
    <lineage>
        <taxon>Eukaryota</taxon>
        <taxon>Fungi</taxon>
        <taxon>Dikarya</taxon>
        <taxon>Ascomycota</taxon>
        <taxon>Saccharomycotina</taxon>
        <taxon>Saccharomycetes</taxon>
        <taxon>Saccharomycetales</taxon>
        <taxon>Saccharomycetaceae</taxon>
        <taxon>Maudiozyma</taxon>
    </lineage>
</organism>
<dbReference type="Gene3D" id="6.10.280.230">
    <property type="match status" value="1"/>
</dbReference>
<evidence type="ECO:0000256" key="3">
    <source>
        <dbReference type="ARBA" id="ARBA00022490"/>
    </source>
</evidence>
<evidence type="ECO:0000256" key="1">
    <source>
        <dbReference type="ARBA" id="ARBA00004275"/>
    </source>
</evidence>
<dbReference type="GO" id="GO:0005777">
    <property type="term" value="C:peroxisome"/>
    <property type="evidence" value="ECO:0007669"/>
    <property type="project" value="UniProtKB-SubCell"/>
</dbReference>
<feature type="region of interest" description="Disordered" evidence="6">
    <location>
        <begin position="274"/>
        <end position="301"/>
    </location>
</feature>
<feature type="compositionally biased region" description="Polar residues" evidence="6">
    <location>
        <begin position="119"/>
        <end position="131"/>
    </location>
</feature>
<dbReference type="Pfam" id="PF25098">
    <property type="entry name" value="PEX18_PEX21_C"/>
    <property type="match status" value="1"/>
</dbReference>
<evidence type="ECO:0000256" key="5">
    <source>
        <dbReference type="ARBA" id="ARBA00023140"/>
    </source>
</evidence>
<keyword evidence="3" id="KW-0963">Cytoplasm</keyword>
<gene>
    <name evidence="8" type="ORF">DAKH74_048660</name>
</gene>
<evidence type="ECO:0000313" key="8">
    <source>
        <dbReference type="EMBL" id="GMM58250.1"/>
    </source>
</evidence>
<evidence type="ECO:0000256" key="2">
    <source>
        <dbReference type="ARBA" id="ARBA00004496"/>
    </source>
</evidence>
<comment type="caution">
    <text evidence="8">The sequence shown here is derived from an EMBL/GenBank/DDBJ whole genome shotgun (WGS) entry which is preliminary data.</text>
</comment>
<evidence type="ECO:0000259" key="7">
    <source>
        <dbReference type="Pfam" id="PF25098"/>
    </source>
</evidence>
<evidence type="ECO:0000313" key="9">
    <source>
        <dbReference type="Proteomes" id="UP001377567"/>
    </source>
</evidence>
<feature type="region of interest" description="Disordered" evidence="6">
    <location>
        <begin position="117"/>
        <end position="137"/>
    </location>
</feature>
<name>A0AAV5S3J1_MAUHU</name>
<keyword evidence="9" id="KW-1185">Reference proteome</keyword>
<comment type="subcellular location">
    <subcellularLocation>
        <location evidence="2">Cytoplasm</location>
    </subcellularLocation>
    <subcellularLocation>
        <location evidence="1">Peroxisome</location>
    </subcellularLocation>
</comment>
<protein>
    <submittedName>
        <fullName evidence="8">Pex21 protein</fullName>
    </submittedName>
</protein>
<evidence type="ECO:0000256" key="4">
    <source>
        <dbReference type="ARBA" id="ARBA00022843"/>
    </source>
</evidence>
<keyword evidence="4" id="KW-0832">Ubl conjugation</keyword>
<feature type="domain" description="PEX18/PEX21 C-terminal" evidence="7">
    <location>
        <begin position="211"/>
        <end position="276"/>
    </location>
</feature>
<proteinExistence type="predicted"/>
<feature type="region of interest" description="Disordered" evidence="6">
    <location>
        <begin position="53"/>
        <end position="74"/>
    </location>
</feature>
<accession>A0AAV5S3J1</accession>
<dbReference type="InterPro" id="IPR056940">
    <property type="entry name" value="PEX18_PEX21_C"/>
</dbReference>
<evidence type="ECO:0000256" key="6">
    <source>
        <dbReference type="SAM" id="MobiDB-lite"/>
    </source>
</evidence>
<reference evidence="8 9" key="1">
    <citation type="journal article" date="2023" name="Elife">
        <title>Identification of key yeast species and microbe-microbe interactions impacting larval growth of Drosophila in the wild.</title>
        <authorList>
            <person name="Mure A."/>
            <person name="Sugiura Y."/>
            <person name="Maeda R."/>
            <person name="Honda K."/>
            <person name="Sakurai N."/>
            <person name="Takahashi Y."/>
            <person name="Watada M."/>
            <person name="Katoh T."/>
            <person name="Gotoh A."/>
            <person name="Gotoh Y."/>
            <person name="Taniguchi I."/>
            <person name="Nakamura K."/>
            <person name="Hayashi T."/>
            <person name="Katayama T."/>
            <person name="Uemura T."/>
            <person name="Hattori Y."/>
        </authorList>
    </citation>
    <scope>NUCLEOTIDE SEQUENCE [LARGE SCALE GENOMIC DNA]</scope>
    <source>
        <strain evidence="8 9">KH-74</strain>
    </source>
</reference>
<dbReference type="Proteomes" id="UP001377567">
    <property type="component" value="Unassembled WGS sequence"/>
</dbReference>
<sequence length="301" mass="32589">MDASCSVDPLQRFASLQGNMGAHAPASNNHNHTHTNNHTHNFEHAFFHSEEAGYSPAYPSPVPSPAQTETHAEAHDDAAAPLLAGLAGVRIRDPLEFSDQYKRFYGDYAHTQRAHPHTLANNTPHSHSTPHGSAATRPPIQRFRQFPQPRTVEPVAVPRVQGQGRVSLRHGDAALIDAQLGALERELQGGVSQREGDSDSEFRGSTPRALSAEQLQFREAATGIVHTLSEGNSVSNSAFPFALPSPPATPLESRLGGSKFMRLMRQVSAGSVTLRSGSPELCSPDTDERVGSEYFPVLDEQ</sequence>
<dbReference type="EMBL" id="BTGD01000023">
    <property type="protein sequence ID" value="GMM58250.1"/>
    <property type="molecule type" value="Genomic_DNA"/>
</dbReference>
<keyword evidence="5" id="KW-0576">Peroxisome</keyword>
<dbReference type="AlphaFoldDB" id="A0AAV5S3J1"/>